<dbReference type="InterPro" id="IPR001138">
    <property type="entry name" value="Zn2Cys6_DnaBD"/>
</dbReference>
<dbReference type="RefSeq" id="XP_005840523.1">
    <property type="nucleotide sequence ID" value="XM_005840466.1"/>
</dbReference>
<evidence type="ECO:0000313" key="6">
    <source>
        <dbReference type="EnsemblProtists" id="EKX53543"/>
    </source>
</evidence>
<evidence type="ECO:0000256" key="2">
    <source>
        <dbReference type="ARBA" id="ARBA00023242"/>
    </source>
</evidence>
<keyword evidence="1" id="KW-0479">Metal-binding</keyword>
<dbReference type="PROSITE" id="PS50048">
    <property type="entry name" value="ZN2_CY6_FUNGAL_2"/>
    <property type="match status" value="1"/>
</dbReference>
<gene>
    <name evidence="5" type="ORF">GUITHDRAFT_150214</name>
</gene>
<dbReference type="GeneID" id="17310486"/>
<dbReference type="PANTHER" id="PTHR47659">
    <property type="entry name" value="ZN(II)2CYS6 TRANSCRIPTION FACTOR (EUROFUNG)-RELATED"/>
    <property type="match status" value="1"/>
</dbReference>
<dbReference type="HOGENOM" id="CLU_1707634_0_0_1"/>
<name>L1JZK0_GUITC</name>
<dbReference type="GO" id="GO:0008270">
    <property type="term" value="F:zinc ion binding"/>
    <property type="evidence" value="ECO:0007669"/>
    <property type="project" value="InterPro"/>
</dbReference>
<organism evidence="5">
    <name type="scientific">Guillardia theta (strain CCMP2712)</name>
    <name type="common">Cryptophyte</name>
    <dbReference type="NCBI Taxonomy" id="905079"/>
    <lineage>
        <taxon>Eukaryota</taxon>
        <taxon>Cryptophyceae</taxon>
        <taxon>Pyrenomonadales</taxon>
        <taxon>Geminigeraceae</taxon>
        <taxon>Guillardia</taxon>
    </lineage>
</organism>
<dbReference type="GO" id="GO:0000981">
    <property type="term" value="F:DNA-binding transcription factor activity, RNA polymerase II-specific"/>
    <property type="evidence" value="ECO:0007669"/>
    <property type="project" value="InterPro"/>
</dbReference>
<dbReference type="EnsemblProtists" id="EKX53543">
    <property type="protein sequence ID" value="EKX53543"/>
    <property type="gene ID" value="GUITHDRAFT_150214"/>
</dbReference>
<dbReference type="InterPro" id="IPR050335">
    <property type="entry name" value="ERT1_acuK_gluconeogen_tf"/>
</dbReference>
<reference evidence="7" key="2">
    <citation type="submission" date="2012-11" db="EMBL/GenBank/DDBJ databases">
        <authorList>
            <person name="Kuo A."/>
            <person name="Curtis B.A."/>
            <person name="Tanifuji G."/>
            <person name="Burki F."/>
            <person name="Gruber A."/>
            <person name="Irimia M."/>
            <person name="Maruyama S."/>
            <person name="Arias M.C."/>
            <person name="Ball S.G."/>
            <person name="Gile G.H."/>
            <person name="Hirakawa Y."/>
            <person name="Hopkins J.F."/>
            <person name="Rensing S.A."/>
            <person name="Schmutz J."/>
            <person name="Symeonidi A."/>
            <person name="Elias M."/>
            <person name="Eveleigh R.J."/>
            <person name="Herman E.K."/>
            <person name="Klute M.J."/>
            <person name="Nakayama T."/>
            <person name="Obornik M."/>
            <person name="Reyes-Prieto A."/>
            <person name="Armbrust E.V."/>
            <person name="Aves S.J."/>
            <person name="Beiko R.G."/>
            <person name="Coutinho P."/>
            <person name="Dacks J.B."/>
            <person name="Durnford D.G."/>
            <person name="Fast N.M."/>
            <person name="Green B.R."/>
            <person name="Grisdale C."/>
            <person name="Hempe F."/>
            <person name="Henrissat B."/>
            <person name="Hoppner M.P."/>
            <person name="Ishida K.-I."/>
            <person name="Kim E."/>
            <person name="Koreny L."/>
            <person name="Kroth P.G."/>
            <person name="Liu Y."/>
            <person name="Malik S.-B."/>
            <person name="Maier U.G."/>
            <person name="McRose D."/>
            <person name="Mock T."/>
            <person name="Neilson J.A."/>
            <person name="Onodera N.T."/>
            <person name="Poole A.M."/>
            <person name="Pritham E.J."/>
            <person name="Richards T.A."/>
            <person name="Rocap G."/>
            <person name="Roy S.W."/>
            <person name="Sarai C."/>
            <person name="Schaack S."/>
            <person name="Shirato S."/>
            <person name="Slamovits C.H."/>
            <person name="Spencer D.F."/>
            <person name="Suzuki S."/>
            <person name="Worden A.Z."/>
            <person name="Zauner S."/>
            <person name="Barry K."/>
            <person name="Bell C."/>
            <person name="Bharti A.K."/>
            <person name="Crow J.A."/>
            <person name="Grimwood J."/>
            <person name="Kramer R."/>
            <person name="Lindquist E."/>
            <person name="Lucas S."/>
            <person name="Salamov A."/>
            <person name="McFadden G.I."/>
            <person name="Lane C.E."/>
            <person name="Keeling P.J."/>
            <person name="Gray M.W."/>
            <person name="Grigoriev I.V."/>
            <person name="Archibald J.M."/>
        </authorList>
    </citation>
    <scope>NUCLEOTIDE SEQUENCE</scope>
    <source>
        <strain evidence="7">CCMP2712</strain>
    </source>
</reference>
<evidence type="ECO:0000259" key="4">
    <source>
        <dbReference type="PROSITE" id="PS50048"/>
    </source>
</evidence>
<feature type="domain" description="Zn(2)-C6 fungal-type" evidence="4">
    <location>
        <begin position="41"/>
        <end position="70"/>
    </location>
</feature>
<dbReference type="EMBL" id="JH992969">
    <property type="protein sequence ID" value="EKX53543.1"/>
    <property type="molecule type" value="Genomic_DNA"/>
</dbReference>
<keyword evidence="7" id="KW-1185">Reference proteome</keyword>
<dbReference type="SUPFAM" id="SSF57701">
    <property type="entry name" value="Zn2/Cys6 DNA-binding domain"/>
    <property type="match status" value="1"/>
</dbReference>
<keyword evidence="2" id="KW-0539">Nucleus</keyword>
<dbReference type="InterPro" id="IPR036864">
    <property type="entry name" value="Zn2-C6_fun-type_DNA-bd_sf"/>
</dbReference>
<dbReference type="Gene3D" id="4.10.240.10">
    <property type="entry name" value="Zn(2)-C6 fungal-type DNA-binding domain"/>
    <property type="match status" value="1"/>
</dbReference>
<reference evidence="6" key="3">
    <citation type="submission" date="2016-03" db="UniProtKB">
        <authorList>
            <consortium name="EnsemblProtists"/>
        </authorList>
    </citation>
    <scope>IDENTIFICATION</scope>
</reference>
<proteinExistence type="predicted"/>
<sequence length="154" mass="17240">MEILPLDSIKPSKPIFDEAKPGNLYRMRRWLSSNRHLTKNACDACRSAKLKCQDSRPCKRCIQKGMDCTNPPSKRRAYTPPDAEDSDFLSNISSAAPAMRAVGVIQRSDDPSITSPVELMGADSSDSYPRSSFQTWFEEALDHVEGLKRMKKTG</sequence>
<reference evidence="5 7" key="1">
    <citation type="journal article" date="2012" name="Nature">
        <title>Algal genomes reveal evolutionary mosaicism and the fate of nucleomorphs.</title>
        <authorList>
            <consortium name="DOE Joint Genome Institute"/>
            <person name="Curtis B.A."/>
            <person name="Tanifuji G."/>
            <person name="Burki F."/>
            <person name="Gruber A."/>
            <person name="Irimia M."/>
            <person name="Maruyama S."/>
            <person name="Arias M.C."/>
            <person name="Ball S.G."/>
            <person name="Gile G.H."/>
            <person name="Hirakawa Y."/>
            <person name="Hopkins J.F."/>
            <person name="Kuo A."/>
            <person name="Rensing S.A."/>
            <person name="Schmutz J."/>
            <person name="Symeonidi A."/>
            <person name="Elias M."/>
            <person name="Eveleigh R.J."/>
            <person name="Herman E.K."/>
            <person name="Klute M.J."/>
            <person name="Nakayama T."/>
            <person name="Obornik M."/>
            <person name="Reyes-Prieto A."/>
            <person name="Armbrust E.V."/>
            <person name="Aves S.J."/>
            <person name="Beiko R.G."/>
            <person name="Coutinho P."/>
            <person name="Dacks J.B."/>
            <person name="Durnford D.G."/>
            <person name="Fast N.M."/>
            <person name="Green B.R."/>
            <person name="Grisdale C.J."/>
            <person name="Hempel F."/>
            <person name="Henrissat B."/>
            <person name="Hoppner M.P."/>
            <person name="Ishida K."/>
            <person name="Kim E."/>
            <person name="Koreny L."/>
            <person name="Kroth P.G."/>
            <person name="Liu Y."/>
            <person name="Malik S.B."/>
            <person name="Maier U.G."/>
            <person name="McRose D."/>
            <person name="Mock T."/>
            <person name="Neilson J.A."/>
            <person name="Onodera N.T."/>
            <person name="Poole A.M."/>
            <person name="Pritham E.J."/>
            <person name="Richards T.A."/>
            <person name="Rocap G."/>
            <person name="Roy S.W."/>
            <person name="Sarai C."/>
            <person name="Schaack S."/>
            <person name="Shirato S."/>
            <person name="Slamovits C.H."/>
            <person name="Spencer D.F."/>
            <person name="Suzuki S."/>
            <person name="Worden A.Z."/>
            <person name="Zauner S."/>
            <person name="Barry K."/>
            <person name="Bell C."/>
            <person name="Bharti A.K."/>
            <person name="Crow J.A."/>
            <person name="Grimwood J."/>
            <person name="Kramer R."/>
            <person name="Lindquist E."/>
            <person name="Lucas S."/>
            <person name="Salamov A."/>
            <person name="McFadden G.I."/>
            <person name="Lane C.E."/>
            <person name="Keeling P.J."/>
            <person name="Gray M.W."/>
            <person name="Grigoriev I.V."/>
            <person name="Archibald J.M."/>
        </authorList>
    </citation>
    <scope>NUCLEOTIDE SEQUENCE</scope>
    <source>
        <strain evidence="5 7">CCMP2712</strain>
    </source>
</reference>
<dbReference type="Pfam" id="PF00172">
    <property type="entry name" value="Zn_clus"/>
    <property type="match status" value="1"/>
</dbReference>
<evidence type="ECO:0000256" key="1">
    <source>
        <dbReference type="ARBA" id="ARBA00022723"/>
    </source>
</evidence>
<dbReference type="Proteomes" id="UP000011087">
    <property type="component" value="Unassembled WGS sequence"/>
</dbReference>
<dbReference type="AlphaFoldDB" id="L1JZK0"/>
<evidence type="ECO:0000256" key="3">
    <source>
        <dbReference type="SAM" id="MobiDB-lite"/>
    </source>
</evidence>
<protein>
    <recommendedName>
        <fullName evidence="4">Zn(2)-C6 fungal-type domain-containing protein</fullName>
    </recommendedName>
</protein>
<accession>L1JZK0</accession>
<dbReference type="PROSITE" id="PS00463">
    <property type="entry name" value="ZN2_CY6_FUNGAL_1"/>
    <property type="match status" value="1"/>
</dbReference>
<dbReference type="SMART" id="SM00066">
    <property type="entry name" value="GAL4"/>
    <property type="match status" value="1"/>
</dbReference>
<dbReference type="OrthoDB" id="5575144at2759"/>
<dbReference type="PANTHER" id="PTHR47659:SF1">
    <property type="entry name" value="TRANSCRIPTION ACTIVATOR OF GLUCONEOGENESIS ERT1"/>
    <property type="match status" value="1"/>
</dbReference>
<dbReference type="CDD" id="cd00067">
    <property type="entry name" value="GAL4"/>
    <property type="match status" value="1"/>
</dbReference>
<evidence type="ECO:0000313" key="7">
    <source>
        <dbReference type="Proteomes" id="UP000011087"/>
    </source>
</evidence>
<dbReference type="PaxDb" id="55529-EKX53543"/>
<dbReference type="KEGG" id="gtt:GUITHDRAFT_150214"/>
<evidence type="ECO:0000313" key="5">
    <source>
        <dbReference type="EMBL" id="EKX53543.1"/>
    </source>
</evidence>
<feature type="region of interest" description="Disordered" evidence="3">
    <location>
        <begin position="109"/>
        <end position="129"/>
    </location>
</feature>